<dbReference type="EMBL" id="ABIB01000004">
    <property type="protein sequence ID" value="EDP96456.1"/>
    <property type="molecule type" value="Genomic_DNA"/>
</dbReference>
<dbReference type="eggNOG" id="COG1044">
    <property type="taxonomic scope" value="Bacteria"/>
</dbReference>
<dbReference type="HOGENOM" id="CLU_044440_1_0_10"/>
<gene>
    <name evidence="2" type="ORF">KAOT1_03567</name>
</gene>
<dbReference type="STRING" id="391587.KAOT1_03567"/>
<evidence type="ECO:0000313" key="3">
    <source>
        <dbReference type="Proteomes" id="UP000002945"/>
    </source>
</evidence>
<evidence type="ECO:0000256" key="1">
    <source>
        <dbReference type="SAM" id="SignalP"/>
    </source>
</evidence>
<dbReference type="RefSeq" id="WP_007093286.1">
    <property type="nucleotide sequence ID" value="NZ_CP142125.1"/>
</dbReference>
<comment type="caution">
    <text evidence="2">The sequence shown here is derived from an EMBL/GenBank/DDBJ whole genome shotgun (WGS) entry which is preliminary data.</text>
</comment>
<dbReference type="OrthoDB" id="9808753at2"/>
<evidence type="ECO:0000313" key="2">
    <source>
        <dbReference type="EMBL" id="EDP96456.1"/>
    </source>
</evidence>
<feature type="chain" id="PRO_5002737645" evidence="1">
    <location>
        <begin position="22"/>
        <end position="309"/>
    </location>
</feature>
<feature type="signal peptide" evidence="1">
    <location>
        <begin position="1"/>
        <end position="21"/>
    </location>
</feature>
<protein>
    <submittedName>
        <fullName evidence="2">Uncharacterized protein</fullName>
    </submittedName>
</protein>
<dbReference type="AlphaFoldDB" id="A9DVR5"/>
<reference evidence="2 3" key="1">
    <citation type="journal article" date="2011" name="J. Bacteriol.">
        <title>Genome sequence of the algicidal bacterium Kordia algicida OT-1.</title>
        <authorList>
            <person name="Lee H.S."/>
            <person name="Kang S.G."/>
            <person name="Kwon K.K."/>
            <person name="Lee J.H."/>
            <person name="Kim S.J."/>
        </authorList>
    </citation>
    <scope>NUCLEOTIDE SEQUENCE [LARGE SCALE GENOMIC DNA]</scope>
    <source>
        <strain evidence="2 3">OT-1</strain>
    </source>
</reference>
<dbReference type="Proteomes" id="UP000002945">
    <property type="component" value="Unassembled WGS sequence"/>
</dbReference>
<organism evidence="2 3">
    <name type="scientific">Kordia algicida OT-1</name>
    <dbReference type="NCBI Taxonomy" id="391587"/>
    <lineage>
        <taxon>Bacteria</taxon>
        <taxon>Pseudomonadati</taxon>
        <taxon>Bacteroidota</taxon>
        <taxon>Flavobacteriia</taxon>
        <taxon>Flavobacteriales</taxon>
        <taxon>Flavobacteriaceae</taxon>
        <taxon>Kordia</taxon>
    </lineage>
</organism>
<keyword evidence="1" id="KW-0732">Signal</keyword>
<proteinExistence type="predicted"/>
<name>A9DVR5_9FLAO</name>
<sequence>MMKKTTYLTALLLLTLTGLLAQNNVYPSAGNTGLGTTSPTAKLDAQLSANLPVESGIRLTSPFSFSSTSSIQTLFHLRKTGRSKGEFFSQFVVKPNGNVGVGVNWNDPILNNKRMVITDNNPNALDLNVRGFALIDGQNASLLFGATGGEAFGQWGIEYNEYATVKGLNFWKPTGSNNFGNYYMFLTDTGKVSIGLDPNVAGTYNGNFKLYVADGIMTEKVKVTLRSSSDWSDYVFEDDYKLLPLEEVEAHIAKNGHLPNVPSAEEVAKEGIDLAKMDAKLLEKIEELTLYVIEQQKQIKELQEQLKTK</sequence>
<keyword evidence="3" id="KW-1185">Reference proteome</keyword>
<accession>A9DVR5</accession>